<dbReference type="RefSeq" id="WP_209367914.1">
    <property type="nucleotide sequence ID" value="NZ_CP046956.1"/>
</dbReference>
<reference evidence="1 2" key="1">
    <citation type="submission" date="2019-12" db="EMBL/GenBank/DDBJ databases">
        <title>The whole genome sequencing of a strain isolated from a Mars analog, Dalangtan Playa.</title>
        <authorList>
            <person name="Huang T."/>
        </authorList>
    </citation>
    <scope>NUCLEOTIDE SEQUENCE [LARGE SCALE GENOMIC DNA]</scope>
    <source>
        <strain evidence="1 2">DP4-553-S</strain>
    </source>
</reference>
<sequence>MKWEVPPHSSEGFKLIGTEKINGEILLYVIGSKVNREKVWLSHIHKENEALQYYVSSYLPKILSGVYDIGLTSPKPYYVSR</sequence>
<dbReference type="Proteomes" id="UP000665043">
    <property type="component" value="Chromosome"/>
</dbReference>
<proteinExistence type="predicted"/>
<name>A0ABX7VPT7_9BACI</name>
<accession>A0ABX7VPT7</accession>
<organism evidence="1 2">
    <name type="scientific">Sediminibacillus dalangtanensis</name>
    <dbReference type="NCBI Taxonomy" id="2729421"/>
    <lineage>
        <taxon>Bacteria</taxon>
        <taxon>Bacillati</taxon>
        <taxon>Bacillota</taxon>
        <taxon>Bacilli</taxon>
        <taxon>Bacillales</taxon>
        <taxon>Bacillaceae</taxon>
        <taxon>Sediminibacillus</taxon>
    </lineage>
</organism>
<protein>
    <submittedName>
        <fullName evidence="1">Uncharacterized protein</fullName>
    </submittedName>
</protein>
<evidence type="ECO:0000313" key="2">
    <source>
        <dbReference type="Proteomes" id="UP000665043"/>
    </source>
</evidence>
<keyword evidence="2" id="KW-1185">Reference proteome</keyword>
<dbReference type="EMBL" id="CP046956">
    <property type="protein sequence ID" value="QTM98901.1"/>
    <property type="molecule type" value="Genomic_DNA"/>
</dbReference>
<evidence type="ECO:0000313" key="1">
    <source>
        <dbReference type="EMBL" id="QTM98901.1"/>
    </source>
</evidence>
<gene>
    <name evidence="1" type="ORF">ERJ70_06060</name>
</gene>